<evidence type="ECO:0000313" key="5">
    <source>
        <dbReference type="Proteomes" id="UP001141327"/>
    </source>
</evidence>
<keyword evidence="2" id="KW-0812">Transmembrane</keyword>
<feature type="transmembrane region" description="Helical" evidence="2">
    <location>
        <begin position="211"/>
        <end position="235"/>
    </location>
</feature>
<feature type="region of interest" description="Disordered" evidence="1">
    <location>
        <begin position="241"/>
        <end position="262"/>
    </location>
</feature>
<sequence length="290" mass="31524">MLFPLLWALLWCLSLAKDAANEENVEVCASPIPSSFSVAPHSYSSFLFSEVCPNLSGFPVKLEGFLKEHPISSISLHSDELQFISRWRRCFMVCFIFHKDFFNRSVSVELRIDPDVTINPVVVISNDATVPLKMTGNLVFSTTSCPKISKCEDCTDWLGCGYCLSSRKCLYGMLTGPKSGNCSLGSWGYYLEDCARISVPSPPPPMVPLEVIVGSALGGATLLSFAIFTLWYFCLRRGRGAPTQSPGSVPEVPTKDRSAPGAAAARPLVIIHGGPESEVGEPSSFLTGRN</sequence>
<evidence type="ECO:0000313" key="4">
    <source>
        <dbReference type="EMBL" id="KAJ4461117.1"/>
    </source>
</evidence>
<gene>
    <name evidence="4" type="ORF">PAPYR_2570</name>
</gene>
<name>A0ABQ8UTQ2_9EUKA</name>
<evidence type="ECO:0000256" key="1">
    <source>
        <dbReference type="SAM" id="MobiDB-lite"/>
    </source>
</evidence>
<reference evidence="4" key="1">
    <citation type="journal article" date="2022" name="bioRxiv">
        <title>Genomics of Preaxostyla Flagellates Illuminates Evolutionary Transitions and the Path Towards Mitochondrial Loss.</title>
        <authorList>
            <person name="Novak L.V.F."/>
            <person name="Treitli S.C."/>
            <person name="Pyrih J."/>
            <person name="Halakuc P."/>
            <person name="Pipaliya S.V."/>
            <person name="Vacek V."/>
            <person name="Brzon O."/>
            <person name="Soukal P."/>
            <person name="Eme L."/>
            <person name="Dacks J.B."/>
            <person name="Karnkowska A."/>
            <person name="Elias M."/>
            <person name="Hampl V."/>
        </authorList>
    </citation>
    <scope>NUCLEOTIDE SEQUENCE</scope>
    <source>
        <strain evidence="4">RCP-MX</strain>
    </source>
</reference>
<dbReference type="EMBL" id="JAPMOS010000009">
    <property type="protein sequence ID" value="KAJ4461117.1"/>
    <property type="molecule type" value="Genomic_DNA"/>
</dbReference>
<feature type="chain" id="PRO_5045946836" description="PSI domain-containing protein" evidence="3">
    <location>
        <begin position="17"/>
        <end position="290"/>
    </location>
</feature>
<accession>A0ABQ8UTQ2</accession>
<keyword evidence="5" id="KW-1185">Reference proteome</keyword>
<evidence type="ECO:0000256" key="3">
    <source>
        <dbReference type="SAM" id="SignalP"/>
    </source>
</evidence>
<protein>
    <recommendedName>
        <fullName evidence="6">PSI domain-containing protein</fullName>
    </recommendedName>
</protein>
<feature type="signal peptide" evidence="3">
    <location>
        <begin position="1"/>
        <end position="16"/>
    </location>
</feature>
<organism evidence="4 5">
    <name type="scientific">Paratrimastix pyriformis</name>
    <dbReference type="NCBI Taxonomy" id="342808"/>
    <lineage>
        <taxon>Eukaryota</taxon>
        <taxon>Metamonada</taxon>
        <taxon>Preaxostyla</taxon>
        <taxon>Paratrimastigidae</taxon>
        <taxon>Paratrimastix</taxon>
    </lineage>
</organism>
<evidence type="ECO:0008006" key="6">
    <source>
        <dbReference type="Google" id="ProtNLM"/>
    </source>
</evidence>
<proteinExistence type="predicted"/>
<evidence type="ECO:0000256" key="2">
    <source>
        <dbReference type="SAM" id="Phobius"/>
    </source>
</evidence>
<keyword evidence="3" id="KW-0732">Signal</keyword>
<dbReference type="Proteomes" id="UP001141327">
    <property type="component" value="Unassembled WGS sequence"/>
</dbReference>
<comment type="caution">
    <text evidence="4">The sequence shown here is derived from an EMBL/GenBank/DDBJ whole genome shotgun (WGS) entry which is preliminary data.</text>
</comment>
<keyword evidence="2" id="KW-1133">Transmembrane helix</keyword>
<keyword evidence="2" id="KW-0472">Membrane</keyword>